<dbReference type="InterPro" id="IPR050904">
    <property type="entry name" value="Adhesion/Biosynth-related"/>
</dbReference>
<dbReference type="Proteomes" id="UP000245942">
    <property type="component" value="Unassembled WGS sequence"/>
</dbReference>
<dbReference type="PANTHER" id="PTHR10900">
    <property type="entry name" value="PERIOSTIN-RELATED"/>
    <property type="match status" value="1"/>
</dbReference>
<name>A0A316UFF2_9BASI</name>
<proteinExistence type="predicted"/>
<evidence type="ECO:0000259" key="1">
    <source>
        <dbReference type="PROSITE" id="PS50213"/>
    </source>
</evidence>
<accession>A0A316UFF2</accession>
<dbReference type="SMART" id="SM00554">
    <property type="entry name" value="FAS1"/>
    <property type="match status" value="1"/>
</dbReference>
<dbReference type="PROSITE" id="PS50213">
    <property type="entry name" value="FAS1"/>
    <property type="match status" value="1"/>
</dbReference>
<sequence>MLFALLSYHVVMGNYPSKSFFESNHSVLPTMLNNASYVMLPEEAPQKVVISKNGGVPVVVTNEGNISFVKTNTDISTGKLSLYPLTGALTIPGNLSTTLKATNFTSLNDGIAAANLSETLTNVNGLTIFAPTNAAFAKAQNALRNATGAERVAAFSGHILNGTVAYSSDLSKQAAVALKDMSTMIDNSTHLVGTLIAAGGQSVNLTVSMNGTLSLVSGNYSAKIVSTDHLYNGGVVHGIDAVLLNTKTDPAAAAKAAANNGDATGTDSEASGASQVSMAGVSVLITGLLLASGLALII</sequence>
<dbReference type="InterPro" id="IPR036378">
    <property type="entry name" value="FAS1_dom_sf"/>
</dbReference>
<dbReference type="AlphaFoldDB" id="A0A316UFF2"/>
<dbReference type="STRING" id="1684307.A0A316UFF2"/>
<dbReference type="Pfam" id="PF02469">
    <property type="entry name" value="Fasciclin"/>
    <property type="match status" value="1"/>
</dbReference>
<dbReference type="EMBL" id="KZ819322">
    <property type="protein sequence ID" value="PWN22623.1"/>
    <property type="molecule type" value="Genomic_DNA"/>
</dbReference>
<keyword evidence="3" id="KW-1185">Reference proteome</keyword>
<dbReference type="InterPro" id="IPR000782">
    <property type="entry name" value="FAS1_domain"/>
</dbReference>
<dbReference type="Gene3D" id="2.30.180.10">
    <property type="entry name" value="FAS1 domain"/>
    <property type="match status" value="1"/>
</dbReference>
<organism evidence="2 3">
    <name type="scientific">Pseudomicrostroma glucosiphilum</name>
    <dbReference type="NCBI Taxonomy" id="1684307"/>
    <lineage>
        <taxon>Eukaryota</taxon>
        <taxon>Fungi</taxon>
        <taxon>Dikarya</taxon>
        <taxon>Basidiomycota</taxon>
        <taxon>Ustilaginomycotina</taxon>
        <taxon>Exobasidiomycetes</taxon>
        <taxon>Microstromatales</taxon>
        <taxon>Microstromatales incertae sedis</taxon>
        <taxon>Pseudomicrostroma</taxon>
    </lineage>
</organism>
<dbReference type="SUPFAM" id="SSF82153">
    <property type="entry name" value="FAS1 domain"/>
    <property type="match status" value="1"/>
</dbReference>
<protein>
    <submittedName>
        <fullName evidence="2">FAS1 domain-containing protein</fullName>
    </submittedName>
</protein>
<reference evidence="2 3" key="1">
    <citation type="journal article" date="2018" name="Mol. Biol. Evol.">
        <title>Broad Genomic Sampling Reveals a Smut Pathogenic Ancestry of the Fungal Clade Ustilaginomycotina.</title>
        <authorList>
            <person name="Kijpornyongpan T."/>
            <person name="Mondo S.J."/>
            <person name="Barry K."/>
            <person name="Sandor L."/>
            <person name="Lee J."/>
            <person name="Lipzen A."/>
            <person name="Pangilinan J."/>
            <person name="LaButti K."/>
            <person name="Hainaut M."/>
            <person name="Henrissat B."/>
            <person name="Grigoriev I.V."/>
            <person name="Spatafora J.W."/>
            <person name="Aime M.C."/>
        </authorList>
    </citation>
    <scope>NUCLEOTIDE SEQUENCE [LARGE SCALE GENOMIC DNA]</scope>
    <source>
        <strain evidence="2 3">MCA 4718</strain>
    </source>
</reference>
<dbReference type="RefSeq" id="XP_025349783.1">
    <property type="nucleotide sequence ID" value="XM_025491532.1"/>
</dbReference>
<dbReference type="PANTHER" id="PTHR10900:SF77">
    <property type="entry name" value="FI19380P1"/>
    <property type="match status" value="1"/>
</dbReference>
<feature type="domain" description="FAS1" evidence="1">
    <location>
        <begin position="91"/>
        <end position="243"/>
    </location>
</feature>
<evidence type="ECO:0000313" key="2">
    <source>
        <dbReference type="EMBL" id="PWN22623.1"/>
    </source>
</evidence>
<dbReference type="OrthoDB" id="286301at2759"/>
<gene>
    <name evidence="2" type="ORF">BCV69DRAFT_280215</name>
</gene>
<evidence type="ECO:0000313" key="3">
    <source>
        <dbReference type="Proteomes" id="UP000245942"/>
    </source>
</evidence>
<dbReference type="GeneID" id="37013266"/>